<gene>
    <name evidence="3" type="ORF">SAMN04488541_100562</name>
</gene>
<accession>A0A1I2CMZ0</accession>
<dbReference type="STRING" id="1003.SAMN04488541_100562"/>
<keyword evidence="4" id="KW-1185">Reference proteome</keyword>
<feature type="signal peptide" evidence="2">
    <location>
        <begin position="1"/>
        <end position="19"/>
    </location>
</feature>
<dbReference type="Gene3D" id="1.25.40.10">
    <property type="entry name" value="Tetratricopeptide repeat domain"/>
    <property type="match status" value="3"/>
</dbReference>
<feature type="repeat" description="TPR" evidence="1">
    <location>
        <begin position="401"/>
        <end position="434"/>
    </location>
</feature>
<dbReference type="EMBL" id="FONY01000005">
    <property type="protein sequence ID" value="SFE69100.1"/>
    <property type="molecule type" value="Genomic_DNA"/>
</dbReference>
<dbReference type="Pfam" id="PF13414">
    <property type="entry name" value="TPR_11"/>
    <property type="match status" value="1"/>
</dbReference>
<dbReference type="PANTHER" id="PTHR12558:SF13">
    <property type="entry name" value="CELL DIVISION CYCLE PROTEIN 27 HOMOLOG"/>
    <property type="match status" value="1"/>
</dbReference>
<evidence type="ECO:0000313" key="4">
    <source>
        <dbReference type="Proteomes" id="UP000199513"/>
    </source>
</evidence>
<dbReference type="Pfam" id="PF14559">
    <property type="entry name" value="TPR_19"/>
    <property type="match status" value="2"/>
</dbReference>
<dbReference type="OrthoDB" id="739506at2"/>
<dbReference type="RefSeq" id="WP_091540468.1">
    <property type="nucleotide sequence ID" value="NZ_FONY01000005.1"/>
</dbReference>
<evidence type="ECO:0000256" key="2">
    <source>
        <dbReference type="SAM" id="SignalP"/>
    </source>
</evidence>
<dbReference type="SMART" id="SM00028">
    <property type="entry name" value="TPR"/>
    <property type="match status" value="6"/>
</dbReference>
<dbReference type="Proteomes" id="UP000199513">
    <property type="component" value="Unassembled WGS sequence"/>
</dbReference>
<organism evidence="3 4">
    <name type="scientific">Thermoflexibacter ruber</name>
    <dbReference type="NCBI Taxonomy" id="1003"/>
    <lineage>
        <taxon>Bacteria</taxon>
        <taxon>Pseudomonadati</taxon>
        <taxon>Bacteroidota</taxon>
        <taxon>Cytophagia</taxon>
        <taxon>Cytophagales</taxon>
        <taxon>Thermoflexibacteraceae</taxon>
        <taxon>Thermoflexibacter</taxon>
    </lineage>
</organism>
<protein>
    <submittedName>
        <fullName evidence="3">Tetratricopeptide repeat-containing protein</fullName>
    </submittedName>
</protein>
<evidence type="ECO:0000313" key="3">
    <source>
        <dbReference type="EMBL" id="SFE69100.1"/>
    </source>
</evidence>
<evidence type="ECO:0000256" key="1">
    <source>
        <dbReference type="PROSITE-ProRule" id="PRU00339"/>
    </source>
</evidence>
<keyword evidence="2" id="KW-0732">Signal</keyword>
<dbReference type="SUPFAM" id="SSF48452">
    <property type="entry name" value="TPR-like"/>
    <property type="match status" value="2"/>
</dbReference>
<sequence length="502" mass="56711">MKKLLLSLLICFFATAIFAQDEDKEVTKQAKEAFKNAEKALKKNDFNTAKTEIENALKSQKVSADPKTWLTRGQIYQGLTLAADSTNMSEIESLLAEMMSSYDKAKSLDNKYDVLYIQPQLNVIWGTFFNRGVNAYNAENAPMAMHYFEKTDLIISRDSSALNNAFLVGMGIKDRDNKKYKEICNRIIASPNFKDKSMAYYMLADIANRVEGNTEEALEIAKKGAALYPQNKDLMLLQVDFYQKLNKISEAVASLEQALEKDSKNAYLHYVMGFFQQKLNNTDKAIEAYKKSLELDPENFDVVYELGAAYYNKGGSIGKQINNLSLEEQKAKEKDGSLGKMMEEMKSYYKQSLPYFEKAVKMKPTDPNAIGALMSAANGTESYATALPYIESAVKAEPKNAEFLQHLATVYYKMGKPEAALPYYEAAVKEDELNVELLDGLFNAFKNAKKFKEAIPYIEKAANTLATEVSLWENLSYLYYSIKENAKADAIEKKIEKLNKKN</sequence>
<dbReference type="PROSITE" id="PS50005">
    <property type="entry name" value="TPR"/>
    <property type="match status" value="2"/>
</dbReference>
<dbReference type="InterPro" id="IPR011990">
    <property type="entry name" value="TPR-like_helical_dom_sf"/>
</dbReference>
<feature type="chain" id="PRO_5011721686" evidence="2">
    <location>
        <begin position="20"/>
        <end position="502"/>
    </location>
</feature>
<dbReference type="AlphaFoldDB" id="A0A1I2CMZ0"/>
<dbReference type="PROSITE" id="PS50293">
    <property type="entry name" value="TPR_REGION"/>
    <property type="match status" value="1"/>
</dbReference>
<keyword evidence="1" id="KW-0802">TPR repeat</keyword>
<reference evidence="3 4" key="1">
    <citation type="submission" date="2016-10" db="EMBL/GenBank/DDBJ databases">
        <authorList>
            <person name="de Groot N.N."/>
        </authorList>
    </citation>
    <scope>NUCLEOTIDE SEQUENCE [LARGE SCALE GENOMIC DNA]</scope>
    <source>
        <strain>GEY</strain>
        <strain evidence="4">DSM 9560</strain>
    </source>
</reference>
<name>A0A1I2CMZ0_9BACT</name>
<dbReference type="PANTHER" id="PTHR12558">
    <property type="entry name" value="CELL DIVISION CYCLE 16,23,27"/>
    <property type="match status" value="1"/>
</dbReference>
<proteinExistence type="predicted"/>
<feature type="repeat" description="TPR" evidence="1">
    <location>
        <begin position="266"/>
        <end position="299"/>
    </location>
</feature>
<dbReference type="InterPro" id="IPR019734">
    <property type="entry name" value="TPR_rpt"/>
</dbReference>